<dbReference type="EMBL" id="KN834779">
    <property type="protein sequence ID" value="KIK59547.1"/>
    <property type="molecule type" value="Genomic_DNA"/>
</dbReference>
<keyword evidence="1" id="KW-0812">Transmembrane</keyword>
<keyword evidence="1" id="KW-0472">Membrane</keyword>
<dbReference type="InterPro" id="IPR006297">
    <property type="entry name" value="EF-4"/>
</dbReference>
<protein>
    <recommendedName>
        <fullName evidence="2">Tr-type G domain-containing protein</fullName>
    </recommendedName>
</protein>
<sequence length="137" mass="15758">MVISWRNSCLRVLLFNKTYNVPPTRHALRSFTSSSRSNVPTKVQSLRMEEFTPDLIRNFSIIAHIDHGKSTLADRLLEVFVLLFPSLPFFSTFCFLLAANGDDQEERDRKERAGAGQLEGGKGAWNYRPKLRVWSIR</sequence>
<dbReference type="AlphaFoldDB" id="A0A0D0CLV2"/>
<evidence type="ECO:0000313" key="4">
    <source>
        <dbReference type="Proteomes" id="UP000053593"/>
    </source>
</evidence>
<feature type="domain" description="Tr-type G" evidence="2">
    <location>
        <begin position="56"/>
        <end position="78"/>
    </location>
</feature>
<reference evidence="3 4" key="1">
    <citation type="submission" date="2014-04" db="EMBL/GenBank/DDBJ databases">
        <title>Evolutionary Origins and Diversification of the Mycorrhizal Mutualists.</title>
        <authorList>
            <consortium name="DOE Joint Genome Institute"/>
            <consortium name="Mycorrhizal Genomics Consortium"/>
            <person name="Kohler A."/>
            <person name="Kuo A."/>
            <person name="Nagy L.G."/>
            <person name="Floudas D."/>
            <person name="Copeland A."/>
            <person name="Barry K.W."/>
            <person name="Cichocki N."/>
            <person name="Veneault-Fourrey C."/>
            <person name="LaButti K."/>
            <person name="Lindquist E.A."/>
            <person name="Lipzen A."/>
            <person name="Lundell T."/>
            <person name="Morin E."/>
            <person name="Murat C."/>
            <person name="Riley R."/>
            <person name="Ohm R."/>
            <person name="Sun H."/>
            <person name="Tunlid A."/>
            <person name="Henrissat B."/>
            <person name="Grigoriev I.V."/>
            <person name="Hibbett D.S."/>
            <person name="Martin F."/>
        </authorList>
    </citation>
    <scope>NUCLEOTIDE SEQUENCE [LARGE SCALE GENOMIC DNA]</scope>
    <source>
        <strain evidence="3 4">FD-317 M1</strain>
    </source>
</reference>
<dbReference type="Proteomes" id="UP000053593">
    <property type="component" value="Unassembled WGS sequence"/>
</dbReference>
<dbReference type="Gene3D" id="3.40.50.300">
    <property type="entry name" value="P-loop containing nucleotide triphosphate hydrolases"/>
    <property type="match status" value="1"/>
</dbReference>
<dbReference type="GO" id="GO:0005525">
    <property type="term" value="F:GTP binding"/>
    <property type="evidence" value="ECO:0007669"/>
    <property type="project" value="InterPro"/>
</dbReference>
<dbReference type="SUPFAM" id="SSF52540">
    <property type="entry name" value="P-loop containing nucleoside triphosphate hydrolases"/>
    <property type="match status" value="1"/>
</dbReference>
<organism evidence="3 4">
    <name type="scientific">Collybiopsis luxurians FD-317 M1</name>
    <dbReference type="NCBI Taxonomy" id="944289"/>
    <lineage>
        <taxon>Eukaryota</taxon>
        <taxon>Fungi</taxon>
        <taxon>Dikarya</taxon>
        <taxon>Basidiomycota</taxon>
        <taxon>Agaricomycotina</taxon>
        <taxon>Agaricomycetes</taxon>
        <taxon>Agaricomycetidae</taxon>
        <taxon>Agaricales</taxon>
        <taxon>Marasmiineae</taxon>
        <taxon>Omphalotaceae</taxon>
        <taxon>Collybiopsis</taxon>
        <taxon>Collybiopsis luxurians</taxon>
    </lineage>
</organism>
<dbReference type="InterPro" id="IPR027417">
    <property type="entry name" value="P-loop_NTPase"/>
</dbReference>
<feature type="transmembrane region" description="Helical" evidence="1">
    <location>
        <begin position="79"/>
        <end position="99"/>
    </location>
</feature>
<name>A0A0D0CLV2_9AGAR</name>
<evidence type="ECO:0000259" key="2">
    <source>
        <dbReference type="Pfam" id="PF00009"/>
    </source>
</evidence>
<accession>A0A0D0CLV2</accession>
<dbReference type="Pfam" id="PF00009">
    <property type="entry name" value="GTP_EFTU"/>
    <property type="match status" value="1"/>
</dbReference>
<keyword evidence="1" id="KW-1133">Transmembrane helix</keyword>
<dbReference type="HOGENOM" id="CLU_1865353_0_0_1"/>
<dbReference type="PANTHER" id="PTHR43512:SF4">
    <property type="entry name" value="TRANSLATION FACTOR GUF1 HOMOLOG, CHLOROPLASTIC"/>
    <property type="match status" value="1"/>
</dbReference>
<dbReference type="GO" id="GO:0003924">
    <property type="term" value="F:GTPase activity"/>
    <property type="evidence" value="ECO:0007669"/>
    <property type="project" value="InterPro"/>
</dbReference>
<keyword evidence="4" id="KW-1185">Reference proteome</keyword>
<dbReference type="PANTHER" id="PTHR43512">
    <property type="entry name" value="TRANSLATION FACTOR GUF1-RELATED"/>
    <property type="match status" value="1"/>
</dbReference>
<evidence type="ECO:0000313" key="3">
    <source>
        <dbReference type="EMBL" id="KIK59547.1"/>
    </source>
</evidence>
<dbReference type="GO" id="GO:0045727">
    <property type="term" value="P:positive regulation of translation"/>
    <property type="evidence" value="ECO:0007669"/>
    <property type="project" value="TreeGrafter"/>
</dbReference>
<dbReference type="InterPro" id="IPR000795">
    <property type="entry name" value="T_Tr_GTP-bd_dom"/>
</dbReference>
<gene>
    <name evidence="3" type="ORF">GYMLUDRAFT_670686</name>
</gene>
<proteinExistence type="predicted"/>
<evidence type="ECO:0000256" key="1">
    <source>
        <dbReference type="SAM" id="Phobius"/>
    </source>
</evidence>
<dbReference type="OrthoDB" id="364892at2759"/>
<dbReference type="GO" id="GO:0043022">
    <property type="term" value="F:ribosome binding"/>
    <property type="evidence" value="ECO:0007669"/>
    <property type="project" value="TreeGrafter"/>
</dbReference>